<protein>
    <recommendedName>
        <fullName evidence="11">LOV domain-containing protein</fullName>
    </recommendedName>
</protein>
<dbReference type="SUPFAM" id="SSF55785">
    <property type="entry name" value="PYP-like sensor domain (PAS domain)"/>
    <property type="match status" value="2"/>
</dbReference>
<dbReference type="InterPro" id="IPR000014">
    <property type="entry name" value="PAS"/>
</dbReference>
<evidence type="ECO:0000259" key="8">
    <source>
        <dbReference type="PROSITE" id="PS50113"/>
    </source>
</evidence>
<dbReference type="PROSITE" id="PS50113">
    <property type="entry name" value="PAC"/>
    <property type="match status" value="2"/>
</dbReference>
<dbReference type="InterPro" id="IPR035965">
    <property type="entry name" value="PAS-like_dom_sf"/>
</dbReference>
<evidence type="ECO:0000256" key="3">
    <source>
        <dbReference type="ARBA" id="ARBA00022630"/>
    </source>
</evidence>
<organism evidence="9 10">
    <name type="scientific">Tetradesmus obliquus</name>
    <name type="common">Green alga</name>
    <name type="synonym">Acutodesmus obliquus</name>
    <dbReference type="NCBI Taxonomy" id="3088"/>
    <lineage>
        <taxon>Eukaryota</taxon>
        <taxon>Viridiplantae</taxon>
        <taxon>Chlorophyta</taxon>
        <taxon>core chlorophytes</taxon>
        <taxon>Chlorophyceae</taxon>
        <taxon>CS clade</taxon>
        <taxon>Sphaeropleales</taxon>
        <taxon>Scenedesmaceae</taxon>
        <taxon>Tetradesmus</taxon>
    </lineage>
</organism>
<feature type="domain" description="PAC" evidence="8">
    <location>
        <begin position="50"/>
        <end position="104"/>
    </location>
</feature>
<name>A0A383VNV8_TETOB</name>
<dbReference type="Proteomes" id="UP000256970">
    <property type="component" value="Unassembled WGS sequence"/>
</dbReference>
<reference evidence="9 10" key="1">
    <citation type="submission" date="2016-10" db="EMBL/GenBank/DDBJ databases">
        <authorList>
            <person name="Cai Z."/>
        </authorList>
    </citation>
    <scope>NUCLEOTIDE SEQUENCE [LARGE SCALE GENOMIC DNA]</scope>
</reference>
<feature type="compositionally biased region" description="Low complexity" evidence="6">
    <location>
        <begin position="140"/>
        <end position="168"/>
    </location>
</feature>
<evidence type="ECO:0000256" key="1">
    <source>
        <dbReference type="ARBA" id="ARBA00022543"/>
    </source>
</evidence>
<evidence type="ECO:0000259" key="7">
    <source>
        <dbReference type="PROSITE" id="PS50112"/>
    </source>
</evidence>
<dbReference type="InterPro" id="IPR001610">
    <property type="entry name" value="PAC"/>
</dbReference>
<evidence type="ECO:0000256" key="6">
    <source>
        <dbReference type="SAM" id="MobiDB-lite"/>
    </source>
</evidence>
<dbReference type="STRING" id="3088.A0A383VNV8"/>
<feature type="region of interest" description="Disordered" evidence="6">
    <location>
        <begin position="409"/>
        <end position="457"/>
    </location>
</feature>
<feature type="domain" description="PAS" evidence="7">
    <location>
        <begin position="229"/>
        <end position="275"/>
    </location>
</feature>
<accession>A0A383VNV8</accession>
<gene>
    <name evidence="9" type="ORF">BQ4739_LOCUS7634</name>
</gene>
<dbReference type="GO" id="GO:0009637">
    <property type="term" value="P:response to blue light"/>
    <property type="evidence" value="ECO:0007669"/>
    <property type="project" value="UniProtKB-ARBA"/>
</dbReference>
<dbReference type="AlphaFoldDB" id="A0A383VNV8"/>
<sequence length="457" mass="48739">MPIVFASSKFYEMTGYSPDEVLNNNCRFLQGPETERRKVMEIRDAIREDRCCQVCLLNYRKDGSKFLNQFFLSPIKDDQGIVTHYVGIQTDVSKAADMLQTPGALQEQQAAVAFGQAAGCRMCDVLMQQQDVAAQLHQQQQQQAATQQPQEQQQPAGGAAAAPPQQQQVLSEDEDVVQQEVQHACAIHDAVQQCHPHAQCVLPSSLLQPLMRIQQAFVLADPRLPDCPIIHASPQFLRLTEYSREEVVGRNCRFLQGPATSPEHVQQLRTALTADPPQAVTVTLLNYSKSGRPFWNALHVAPMRDAEGKLEYFIGIQLDVSEAALQEENGPAAADGVPAAPGKVHLSTRMAHYSVTGAVRVACRGLSGQAGGLRRSMDCAGLPRRGYSRSLSIDGSSAAAAAAAAAAGGGGSVDGGSRRTSSGSGLLPVVGTSGAGATELPGRRQHSAPGVNGVGAT</sequence>
<evidence type="ECO:0000256" key="4">
    <source>
        <dbReference type="ARBA" id="ARBA00022643"/>
    </source>
</evidence>
<dbReference type="GO" id="GO:0005634">
    <property type="term" value="C:nucleus"/>
    <property type="evidence" value="ECO:0007669"/>
    <property type="project" value="TreeGrafter"/>
</dbReference>
<dbReference type="Pfam" id="PF13426">
    <property type="entry name" value="PAS_9"/>
    <property type="match status" value="2"/>
</dbReference>
<evidence type="ECO:0008006" key="11">
    <source>
        <dbReference type="Google" id="ProtNLM"/>
    </source>
</evidence>
<dbReference type="GO" id="GO:0009881">
    <property type="term" value="F:photoreceptor activity"/>
    <property type="evidence" value="ECO:0007669"/>
    <property type="project" value="UniProtKB-KW"/>
</dbReference>
<dbReference type="PROSITE" id="PS50112">
    <property type="entry name" value="PAS"/>
    <property type="match status" value="2"/>
</dbReference>
<evidence type="ECO:0000256" key="2">
    <source>
        <dbReference type="ARBA" id="ARBA00022606"/>
    </source>
</evidence>
<dbReference type="EMBL" id="FNXT01000778">
    <property type="protein sequence ID" value="SZX67215.1"/>
    <property type="molecule type" value="Genomic_DNA"/>
</dbReference>
<dbReference type="NCBIfam" id="TIGR00229">
    <property type="entry name" value="sensory_box"/>
    <property type="match status" value="2"/>
</dbReference>
<keyword evidence="5" id="KW-0157">Chromophore</keyword>
<dbReference type="PANTHER" id="PTHR47429">
    <property type="entry name" value="PROTEIN TWIN LOV 1"/>
    <property type="match status" value="1"/>
</dbReference>
<dbReference type="PANTHER" id="PTHR47429:SF2">
    <property type="entry name" value="PROTEIN TWIN LOV 1"/>
    <property type="match status" value="1"/>
</dbReference>
<proteinExistence type="predicted"/>
<dbReference type="SMART" id="SM00086">
    <property type="entry name" value="PAC"/>
    <property type="match status" value="2"/>
</dbReference>
<dbReference type="InterPro" id="IPR000700">
    <property type="entry name" value="PAS-assoc_C"/>
</dbReference>
<evidence type="ECO:0000313" key="9">
    <source>
        <dbReference type="EMBL" id="SZX67215.1"/>
    </source>
</evidence>
<keyword evidence="1" id="KW-0675">Receptor</keyword>
<feature type="region of interest" description="Disordered" evidence="6">
    <location>
        <begin position="140"/>
        <end position="174"/>
    </location>
</feature>
<keyword evidence="1" id="KW-0600">Photoreceptor protein</keyword>
<keyword evidence="4" id="KW-0288">FMN</keyword>
<dbReference type="CDD" id="cd00130">
    <property type="entry name" value="PAS"/>
    <property type="match status" value="2"/>
</dbReference>
<keyword evidence="2" id="KW-0716">Sensory transduction</keyword>
<evidence type="ECO:0000256" key="5">
    <source>
        <dbReference type="ARBA" id="ARBA00022991"/>
    </source>
</evidence>
<feature type="domain" description="PAS" evidence="7">
    <location>
        <begin position="1"/>
        <end position="49"/>
    </location>
</feature>
<evidence type="ECO:0000313" key="10">
    <source>
        <dbReference type="Proteomes" id="UP000256970"/>
    </source>
</evidence>
<dbReference type="Gene3D" id="3.30.450.20">
    <property type="entry name" value="PAS domain"/>
    <property type="match status" value="2"/>
</dbReference>
<feature type="domain" description="PAC" evidence="8">
    <location>
        <begin position="278"/>
        <end position="332"/>
    </location>
</feature>
<keyword evidence="3" id="KW-0285">Flavoprotein</keyword>
<keyword evidence="10" id="KW-1185">Reference proteome</keyword>